<keyword evidence="3" id="KW-1185">Reference proteome</keyword>
<dbReference type="Gene3D" id="2.60.40.10">
    <property type="entry name" value="Immunoglobulins"/>
    <property type="match status" value="1"/>
</dbReference>
<name>A0A267MCE0_9FIRM</name>
<protein>
    <recommendedName>
        <fullName evidence="4">CARDB domain-containing protein</fullName>
    </recommendedName>
</protein>
<evidence type="ECO:0000256" key="1">
    <source>
        <dbReference type="SAM" id="Phobius"/>
    </source>
</evidence>
<proteinExistence type="predicted"/>
<dbReference type="RefSeq" id="WP_095135507.1">
    <property type="nucleotide sequence ID" value="NZ_NIBG01000027.1"/>
</dbReference>
<keyword evidence="1" id="KW-0812">Transmembrane</keyword>
<dbReference type="PANTHER" id="PTHR35902">
    <property type="entry name" value="S-LAYER DOMAIN-LIKE PROTEIN-RELATED"/>
    <property type="match status" value="1"/>
</dbReference>
<dbReference type="PANTHER" id="PTHR35902:SF3">
    <property type="entry name" value="NPCBM-ASSOCIATED, NEW3 DOMAIN OF ALPHA-GALACTOSIDASE"/>
    <property type="match status" value="1"/>
</dbReference>
<reference evidence="2 3" key="1">
    <citation type="submission" date="2017-06" db="EMBL/GenBank/DDBJ databases">
        <title>Draft genome sequence of anaerobic fermentative bacterium Anaeromicrobium sediminis DY2726D isolated from West Pacific Ocean sediments.</title>
        <authorList>
            <person name="Zeng X."/>
        </authorList>
    </citation>
    <scope>NUCLEOTIDE SEQUENCE [LARGE SCALE GENOMIC DNA]</scope>
    <source>
        <strain evidence="2 3">DY2726D</strain>
    </source>
</reference>
<evidence type="ECO:0008006" key="4">
    <source>
        <dbReference type="Google" id="ProtNLM"/>
    </source>
</evidence>
<evidence type="ECO:0000313" key="2">
    <source>
        <dbReference type="EMBL" id="PAB57254.1"/>
    </source>
</evidence>
<accession>A0A267MCE0</accession>
<feature type="transmembrane region" description="Helical" evidence="1">
    <location>
        <begin position="627"/>
        <end position="644"/>
    </location>
</feature>
<dbReference type="OrthoDB" id="1704454at2"/>
<dbReference type="EMBL" id="NIBG01000027">
    <property type="protein sequence ID" value="PAB57254.1"/>
    <property type="molecule type" value="Genomic_DNA"/>
</dbReference>
<keyword evidence="1" id="KW-1133">Transmembrane helix</keyword>
<dbReference type="InterPro" id="IPR013783">
    <property type="entry name" value="Ig-like_fold"/>
</dbReference>
<dbReference type="AlphaFoldDB" id="A0A267MCE0"/>
<evidence type="ECO:0000313" key="3">
    <source>
        <dbReference type="Proteomes" id="UP000216024"/>
    </source>
</evidence>
<sequence length="658" mass="73589">MYRRISALVVLLLVLVSVNTTVFAYETSSSPRIVIGRKMDTPVFNAGEEVRLAIPLDNDSTMKARHIIMYPVIEDPNEFPFEIDKATIKRSVGSISGQSSEKVPFYFKVKENAQDKVYTINFKVDYETENGSSNSDSQNLYIRITNDKVQPNIKIADVKLPGKEIPSGKVSRIELDLNNKSDLDIKDLEVKITGFDNKITLSDYVDTQRVESIKAKEYAKVKYNIKVDSEVESGTYSLTLEMKYKDKYDKEYEQKQNIYLPVSGEDDQELNLALENISSPKEVSPNEDFSLSFNLKNNSPYDAKSVKVTVDAGESILPKSSSIKSVGTLGAGKGQSLEFVLFPKDGAESKNYPVKVSVEYKISGEKTQTFEQYVGIFVDDKGVSQNPKIIIDNYNYGNDFIKAGEEFNLDLSFFNTNSAKTVKNIKVTLKPEGGIFSPVGSSNSFFIENIGSKSRASKTMKLKTKPDAKYQDYNIVVSMEYEDGSGSKYTAEETIGVPVIQDSRLVVSDVELPDEVFANTPTNISVDFYNMGRSQIRNLIINTKGDFRIKNGTLYVGNLEAGSDNYYDATIIPEKEGGAKGAVTFEFDDEVGNHQIIEKEISINAQKEPEIEMPEMPEPEEKDSSKMKWIVGLVILGVGGFLFYKKRKKKTEEVGIDE</sequence>
<comment type="caution">
    <text evidence="2">The sequence shown here is derived from an EMBL/GenBank/DDBJ whole genome shotgun (WGS) entry which is preliminary data.</text>
</comment>
<keyword evidence="1" id="KW-0472">Membrane</keyword>
<organism evidence="2 3">
    <name type="scientific">Anaeromicrobium sediminis</name>
    <dbReference type="NCBI Taxonomy" id="1478221"/>
    <lineage>
        <taxon>Bacteria</taxon>
        <taxon>Bacillati</taxon>
        <taxon>Bacillota</taxon>
        <taxon>Clostridia</taxon>
        <taxon>Peptostreptococcales</taxon>
        <taxon>Thermotaleaceae</taxon>
        <taxon>Anaeromicrobium</taxon>
    </lineage>
</organism>
<gene>
    <name evidence="2" type="ORF">CCE28_19415</name>
</gene>
<dbReference type="Proteomes" id="UP000216024">
    <property type="component" value="Unassembled WGS sequence"/>
</dbReference>